<evidence type="ECO:0000256" key="1">
    <source>
        <dbReference type="SAM" id="MobiDB-lite"/>
    </source>
</evidence>
<comment type="caution">
    <text evidence="2">The sequence shown here is derived from an EMBL/GenBank/DDBJ whole genome shotgun (WGS) entry which is preliminary data.</text>
</comment>
<proteinExistence type="predicted"/>
<sequence>MNPLSQAMKMVRLATKEIARQGTTNKPPQPSEPMQIVGSSTPIASDETGSNDREVAGQASRNKPHQPSEPMQIVRSSTPIASNEARQDDSTLYDISFSKLVVFKDVDNVLTRVC</sequence>
<gene>
    <name evidence="2" type="ORF">PoB_005590500</name>
</gene>
<feature type="region of interest" description="Disordered" evidence="1">
    <location>
        <begin position="15"/>
        <end position="87"/>
    </location>
</feature>
<keyword evidence="3" id="KW-1185">Reference proteome</keyword>
<protein>
    <submittedName>
        <fullName evidence="2">Uncharacterized protein</fullName>
    </submittedName>
</protein>
<accession>A0AAV4CD96</accession>
<evidence type="ECO:0000313" key="3">
    <source>
        <dbReference type="Proteomes" id="UP000735302"/>
    </source>
</evidence>
<name>A0AAV4CD96_9GAST</name>
<reference evidence="2 3" key="1">
    <citation type="journal article" date="2021" name="Elife">
        <title>Chloroplast acquisition without the gene transfer in kleptoplastic sea slugs, Plakobranchus ocellatus.</title>
        <authorList>
            <person name="Maeda T."/>
            <person name="Takahashi S."/>
            <person name="Yoshida T."/>
            <person name="Shimamura S."/>
            <person name="Takaki Y."/>
            <person name="Nagai Y."/>
            <person name="Toyoda A."/>
            <person name="Suzuki Y."/>
            <person name="Arimoto A."/>
            <person name="Ishii H."/>
            <person name="Satoh N."/>
            <person name="Nishiyama T."/>
            <person name="Hasebe M."/>
            <person name="Maruyama T."/>
            <person name="Minagawa J."/>
            <person name="Obokata J."/>
            <person name="Shigenobu S."/>
        </authorList>
    </citation>
    <scope>NUCLEOTIDE SEQUENCE [LARGE SCALE GENOMIC DNA]</scope>
</reference>
<organism evidence="2 3">
    <name type="scientific">Plakobranchus ocellatus</name>
    <dbReference type="NCBI Taxonomy" id="259542"/>
    <lineage>
        <taxon>Eukaryota</taxon>
        <taxon>Metazoa</taxon>
        <taxon>Spiralia</taxon>
        <taxon>Lophotrochozoa</taxon>
        <taxon>Mollusca</taxon>
        <taxon>Gastropoda</taxon>
        <taxon>Heterobranchia</taxon>
        <taxon>Euthyneura</taxon>
        <taxon>Panpulmonata</taxon>
        <taxon>Sacoglossa</taxon>
        <taxon>Placobranchoidea</taxon>
        <taxon>Plakobranchidae</taxon>
        <taxon>Plakobranchus</taxon>
    </lineage>
</organism>
<dbReference type="AlphaFoldDB" id="A0AAV4CD96"/>
<dbReference type="Proteomes" id="UP000735302">
    <property type="component" value="Unassembled WGS sequence"/>
</dbReference>
<dbReference type="EMBL" id="BLXT01006160">
    <property type="protein sequence ID" value="GFO29400.1"/>
    <property type="molecule type" value="Genomic_DNA"/>
</dbReference>
<evidence type="ECO:0000313" key="2">
    <source>
        <dbReference type="EMBL" id="GFO29400.1"/>
    </source>
</evidence>